<comment type="caution">
    <text evidence="7">The sequence shown here is derived from an EMBL/GenBank/DDBJ whole genome shotgun (WGS) entry which is preliminary data.</text>
</comment>
<evidence type="ECO:0000256" key="1">
    <source>
        <dbReference type="ARBA" id="ARBA00010815"/>
    </source>
</evidence>
<evidence type="ECO:0000256" key="4">
    <source>
        <dbReference type="ARBA" id="ARBA00022691"/>
    </source>
</evidence>
<evidence type="ECO:0008006" key="9">
    <source>
        <dbReference type="Google" id="ProtNLM"/>
    </source>
</evidence>
<name>A0ABR1Q695_9PEZI</name>
<proteinExistence type="inferred from homology"/>
<accession>A0ABR1Q695</accession>
<dbReference type="Proteomes" id="UP001391051">
    <property type="component" value="Unassembled WGS sequence"/>
</dbReference>
<keyword evidence="4" id="KW-0949">S-adenosyl-L-methionine</keyword>
<evidence type="ECO:0000256" key="2">
    <source>
        <dbReference type="ARBA" id="ARBA00022603"/>
    </source>
</evidence>
<dbReference type="InterPro" id="IPR029063">
    <property type="entry name" value="SAM-dependent_MTases_sf"/>
</dbReference>
<keyword evidence="3" id="KW-0808">Transferase</keyword>
<dbReference type="GeneID" id="92078209"/>
<feature type="compositionally biased region" description="Acidic residues" evidence="6">
    <location>
        <begin position="157"/>
        <end position="166"/>
    </location>
</feature>
<evidence type="ECO:0000256" key="5">
    <source>
        <dbReference type="ARBA" id="ARBA00023098"/>
    </source>
</evidence>
<dbReference type="InterPro" id="IPR003333">
    <property type="entry name" value="CMAS"/>
</dbReference>
<evidence type="ECO:0000313" key="8">
    <source>
        <dbReference type="Proteomes" id="UP001391051"/>
    </source>
</evidence>
<keyword evidence="5" id="KW-0443">Lipid metabolism</keyword>
<keyword evidence="2" id="KW-0489">Methyltransferase</keyword>
<protein>
    <recommendedName>
        <fullName evidence="9">Cyclopropane-fatty-acyl-phospholipid synthase</fullName>
    </recommendedName>
</protein>
<gene>
    <name evidence="7" type="ORF">PG986_008925</name>
</gene>
<dbReference type="Gene3D" id="3.40.50.150">
    <property type="entry name" value="Vaccinia Virus protein VP39"/>
    <property type="match status" value="1"/>
</dbReference>
<feature type="region of interest" description="Disordered" evidence="6">
    <location>
        <begin position="136"/>
        <end position="166"/>
    </location>
</feature>
<dbReference type="RefSeq" id="XP_066697545.1">
    <property type="nucleotide sequence ID" value="XM_066845147.1"/>
</dbReference>
<sequence>KRAELCLFLCGAEGPEASGTKDSNTAWLRLLLSGSLGLAEAYMAGEVDSPDLTTFLVIMLLAENRAATAWTKRTTYGAFFRWSVVFGPALLLLRKAHGVAAARLNAVRHYSLSNALFSAFRDETMTYSCPLWREPVGGPAATQDGPEKTVDRHDADGDGGGDDDDTLEEAQERKLRHIVRAARIKSTEHVLEVSGGWGSFAILAARETGCRVATITPSEEQTPLMIRERVAAAVSSLSPGQVRVLVCDYRDVLSALAATTKPAATKFDKIVSIEMLEHVGHECLETYFRCVDRYLQDGPEGIAAFRSITMSDAHYDAYLRGAGGVGSRKTRGGMSKEEIEVFRRKWVYYFASGEAAFRTKSIGDVIITVGRDGCVEFLQDPLQNASP</sequence>
<feature type="compositionally biased region" description="Basic and acidic residues" evidence="6">
    <location>
        <begin position="145"/>
        <end position="156"/>
    </location>
</feature>
<dbReference type="CDD" id="cd02440">
    <property type="entry name" value="AdoMet_MTases"/>
    <property type="match status" value="1"/>
</dbReference>
<dbReference type="EMBL" id="JAQQWE010000006">
    <property type="protein sequence ID" value="KAK7948039.1"/>
    <property type="molecule type" value="Genomic_DNA"/>
</dbReference>
<feature type="non-terminal residue" evidence="7">
    <location>
        <position position="1"/>
    </location>
</feature>
<dbReference type="Pfam" id="PF02353">
    <property type="entry name" value="CMAS"/>
    <property type="match status" value="1"/>
</dbReference>
<evidence type="ECO:0000256" key="6">
    <source>
        <dbReference type="SAM" id="MobiDB-lite"/>
    </source>
</evidence>
<dbReference type="PANTHER" id="PTHR43667">
    <property type="entry name" value="CYCLOPROPANE-FATTY-ACYL-PHOSPHOLIPID SYNTHASE"/>
    <property type="match status" value="1"/>
</dbReference>
<dbReference type="PANTHER" id="PTHR43667:SF2">
    <property type="entry name" value="FATTY ACID C-METHYL TRANSFERASE"/>
    <property type="match status" value="1"/>
</dbReference>
<evidence type="ECO:0000313" key="7">
    <source>
        <dbReference type="EMBL" id="KAK7948039.1"/>
    </source>
</evidence>
<reference evidence="7 8" key="1">
    <citation type="submission" date="2023-01" db="EMBL/GenBank/DDBJ databases">
        <title>Analysis of 21 Apiospora genomes using comparative genomics revels a genus with tremendous synthesis potential of carbohydrate active enzymes and secondary metabolites.</title>
        <authorList>
            <person name="Sorensen T."/>
        </authorList>
    </citation>
    <scope>NUCLEOTIDE SEQUENCE [LARGE SCALE GENOMIC DNA]</scope>
    <source>
        <strain evidence="7 8">CBS 24483</strain>
    </source>
</reference>
<organism evidence="7 8">
    <name type="scientific">Apiospora aurea</name>
    <dbReference type="NCBI Taxonomy" id="335848"/>
    <lineage>
        <taxon>Eukaryota</taxon>
        <taxon>Fungi</taxon>
        <taxon>Dikarya</taxon>
        <taxon>Ascomycota</taxon>
        <taxon>Pezizomycotina</taxon>
        <taxon>Sordariomycetes</taxon>
        <taxon>Xylariomycetidae</taxon>
        <taxon>Amphisphaeriales</taxon>
        <taxon>Apiosporaceae</taxon>
        <taxon>Apiospora</taxon>
    </lineage>
</organism>
<evidence type="ECO:0000256" key="3">
    <source>
        <dbReference type="ARBA" id="ARBA00022679"/>
    </source>
</evidence>
<keyword evidence="8" id="KW-1185">Reference proteome</keyword>
<dbReference type="PIRSF" id="PIRSF003085">
    <property type="entry name" value="CMAS"/>
    <property type="match status" value="1"/>
</dbReference>
<comment type="similarity">
    <text evidence="1">Belongs to the CFA/CMAS family.</text>
</comment>
<dbReference type="InterPro" id="IPR050723">
    <property type="entry name" value="CFA/CMAS"/>
</dbReference>
<dbReference type="SUPFAM" id="SSF53335">
    <property type="entry name" value="S-adenosyl-L-methionine-dependent methyltransferases"/>
    <property type="match status" value="1"/>
</dbReference>